<organism evidence="3 4">
    <name type="scientific">Pelistega ratti</name>
    <dbReference type="NCBI Taxonomy" id="2652177"/>
    <lineage>
        <taxon>Bacteria</taxon>
        <taxon>Pseudomonadati</taxon>
        <taxon>Pseudomonadota</taxon>
        <taxon>Betaproteobacteria</taxon>
        <taxon>Burkholderiales</taxon>
        <taxon>Alcaligenaceae</taxon>
        <taxon>Pelistega</taxon>
    </lineage>
</organism>
<reference evidence="3 4" key="1">
    <citation type="submission" date="2020-02" db="EMBL/GenBank/DDBJ databases">
        <title>Pelistega sp. NLN82 were isolated from wild rodents of the Hainan Island.</title>
        <authorList>
            <person name="Niu N."/>
            <person name="Zhou J."/>
        </authorList>
    </citation>
    <scope>NUCLEOTIDE SEQUENCE [LARGE SCALE GENOMIC DNA]</scope>
    <source>
        <strain evidence="3 4">NLN82</strain>
    </source>
</reference>
<sequence>MWLYLMLGVGLVLATLVFHWLIWNLWIKPKLNKYAQEIEQQVKAQEDKISANKASVIDTTER</sequence>
<comment type="caution">
    <text evidence="3">The sequence shown here is derived from an EMBL/GenBank/DDBJ whole genome shotgun (WGS) entry which is preliminary data.</text>
</comment>
<dbReference type="RefSeq" id="WP_163763642.1">
    <property type="nucleotide sequence ID" value="NZ_JAAGYR010000001.1"/>
</dbReference>
<evidence type="ECO:0000256" key="1">
    <source>
        <dbReference type="SAM" id="MobiDB-lite"/>
    </source>
</evidence>
<evidence type="ECO:0000256" key="2">
    <source>
        <dbReference type="SAM" id="Phobius"/>
    </source>
</evidence>
<keyword evidence="2" id="KW-1133">Transmembrane helix</keyword>
<dbReference type="Proteomes" id="UP000477651">
    <property type="component" value="Unassembled WGS sequence"/>
</dbReference>
<keyword evidence="2" id="KW-0812">Transmembrane</keyword>
<accession>A0A6L9Y4D7</accession>
<dbReference type="AlphaFoldDB" id="A0A6L9Y4D7"/>
<proteinExistence type="predicted"/>
<evidence type="ECO:0000313" key="4">
    <source>
        <dbReference type="Proteomes" id="UP000477651"/>
    </source>
</evidence>
<feature type="region of interest" description="Disordered" evidence="1">
    <location>
        <begin position="43"/>
        <end position="62"/>
    </location>
</feature>
<name>A0A6L9Y4D7_9BURK</name>
<dbReference type="EMBL" id="JAAGYR010000001">
    <property type="protein sequence ID" value="NEN74837.1"/>
    <property type="molecule type" value="Genomic_DNA"/>
</dbReference>
<keyword evidence="2" id="KW-0472">Membrane</keyword>
<keyword evidence="4" id="KW-1185">Reference proteome</keyword>
<feature type="transmembrane region" description="Helical" evidence="2">
    <location>
        <begin position="6"/>
        <end position="26"/>
    </location>
</feature>
<gene>
    <name evidence="3" type="ORF">F9B74_00630</name>
</gene>
<evidence type="ECO:0000313" key="3">
    <source>
        <dbReference type="EMBL" id="NEN74837.1"/>
    </source>
</evidence>
<protein>
    <submittedName>
        <fullName evidence="3">Uncharacterized protein</fullName>
    </submittedName>
</protein>